<dbReference type="GO" id="GO:0010008">
    <property type="term" value="C:endosome membrane"/>
    <property type="evidence" value="ECO:0007669"/>
    <property type="project" value="UniProtKB-SubCell"/>
</dbReference>
<dbReference type="PANTHER" id="PTHR15071:SF0">
    <property type="entry name" value="MANNOSE 6-PHOSPHATE RECEPTOR-LIKE PROTEIN 1"/>
    <property type="match status" value="1"/>
</dbReference>
<dbReference type="GO" id="GO:0000139">
    <property type="term" value="C:Golgi membrane"/>
    <property type="evidence" value="ECO:0007669"/>
    <property type="project" value="UniProtKB-SubCell"/>
</dbReference>
<dbReference type="Pfam" id="PF09451">
    <property type="entry name" value="ATG27"/>
    <property type="match status" value="1"/>
</dbReference>
<proteinExistence type="inferred from homology"/>
<evidence type="ECO:0000256" key="19">
    <source>
        <dbReference type="SAM" id="SignalP"/>
    </source>
</evidence>
<feature type="chain" id="PRO_5035687625" description="Autophagy-related protein 27" evidence="19">
    <location>
        <begin position="20"/>
        <end position="253"/>
    </location>
</feature>
<evidence type="ECO:0000256" key="18">
    <source>
        <dbReference type="SAM" id="Phobius"/>
    </source>
</evidence>
<evidence type="ECO:0000256" key="1">
    <source>
        <dbReference type="ARBA" id="ARBA00004304"/>
    </source>
</evidence>
<dbReference type="InterPro" id="IPR009011">
    <property type="entry name" value="Man6P_isomerase_rcpt-bd_dom_sf"/>
</dbReference>
<comment type="caution">
    <text evidence="22">The sequence shown here is derived from an EMBL/GenBank/DDBJ whole genome shotgun (WGS) entry which is preliminary data.</text>
</comment>
<evidence type="ECO:0000256" key="17">
    <source>
        <dbReference type="ARBA" id="ARBA00023329"/>
    </source>
</evidence>
<keyword evidence="16" id="KW-1015">Disulfide bond</keyword>
<protein>
    <recommendedName>
        <fullName evidence="6">Autophagy-related protein 27</fullName>
    </recommendedName>
</protein>
<dbReference type="EMBL" id="CAJNOR010001444">
    <property type="protein sequence ID" value="CAF1144302.1"/>
    <property type="molecule type" value="Genomic_DNA"/>
</dbReference>
<evidence type="ECO:0000256" key="12">
    <source>
        <dbReference type="ARBA" id="ARBA00023006"/>
    </source>
</evidence>
<accession>A0A815LII3</accession>
<feature type="signal peptide" evidence="19">
    <location>
        <begin position="1"/>
        <end position="19"/>
    </location>
</feature>
<dbReference type="OrthoDB" id="10020412at2759"/>
<evidence type="ECO:0000256" key="8">
    <source>
        <dbReference type="ARBA" id="ARBA00022692"/>
    </source>
</evidence>
<evidence type="ECO:0000256" key="4">
    <source>
        <dbReference type="ARBA" id="ARBA00004472"/>
    </source>
</evidence>
<dbReference type="SUPFAM" id="SSF50911">
    <property type="entry name" value="Mannose 6-phosphate receptor domain"/>
    <property type="match status" value="1"/>
</dbReference>
<dbReference type="EMBL" id="CAJNOJ010000340">
    <property type="protein sequence ID" value="CAF1407676.1"/>
    <property type="molecule type" value="Genomic_DNA"/>
</dbReference>
<evidence type="ECO:0000256" key="14">
    <source>
        <dbReference type="ARBA" id="ARBA00023128"/>
    </source>
</evidence>
<evidence type="ECO:0000256" key="5">
    <source>
        <dbReference type="ARBA" id="ARBA00005363"/>
    </source>
</evidence>
<keyword evidence="17" id="KW-0968">Cytoplasmic vesicle</keyword>
<evidence type="ECO:0000256" key="11">
    <source>
        <dbReference type="ARBA" id="ARBA00022989"/>
    </source>
</evidence>
<dbReference type="PANTHER" id="PTHR15071">
    <property type="entry name" value="MANNOSE-6-PHOSPHATE RECEPTOR FAMILY MEMBER"/>
    <property type="match status" value="1"/>
</dbReference>
<keyword evidence="9 19" id="KW-0732">Signal</keyword>
<evidence type="ECO:0000256" key="7">
    <source>
        <dbReference type="ARBA" id="ARBA00022448"/>
    </source>
</evidence>
<feature type="domain" description="MRH" evidence="20">
    <location>
        <begin position="21"/>
        <end position="170"/>
    </location>
</feature>
<evidence type="ECO:0000256" key="9">
    <source>
        <dbReference type="ARBA" id="ARBA00022729"/>
    </source>
</evidence>
<evidence type="ECO:0000256" key="3">
    <source>
        <dbReference type="ARBA" id="ARBA00004394"/>
    </source>
</evidence>
<dbReference type="InterPro" id="IPR018939">
    <property type="entry name" value="Autophagy-rel_prot_27"/>
</dbReference>
<evidence type="ECO:0000256" key="13">
    <source>
        <dbReference type="ARBA" id="ARBA00023034"/>
    </source>
</evidence>
<dbReference type="PROSITE" id="PS51914">
    <property type="entry name" value="MRH"/>
    <property type="match status" value="1"/>
</dbReference>
<name>A0A815LII3_ADIRI</name>
<evidence type="ECO:0000313" key="24">
    <source>
        <dbReference type="Proteomes" id="UP000663852"/>
    </source>
</evidence>
<keyword evidence="12" id="KW-0072">Autophagy</keyword>
<keyword evidence="8 18" id="KW-0812">Transmembrane</keyword>
<evidence type="ECO:0000259" key="20">
    <source>
        <dbReference type="PROSITE" id="PS51914"/>
    </source>
</evidence>
<evidence type="ECO:0000313" key="21">
    <source>
        <dbReference type="EMBL" id="CAF1144302.1"/>
    </source>
</evidence>
<evidence type="ECO:0000313" key="23">
    <source>
        <dbReference type="Proteomes" id="UP000663828"/>
    </source>
</evidence>
<keyword evidence="7" id="KW-0813">Transport</keyword>
<keyword evidence="11 18" id="KW-1133">Transmembrane helix</keyword>
<organism evidence="22 24">
    <name type="scientific">Adineta ricciae</name>
    <name type="common">Rotifer</name>
    <dbReference type="NCBI Taxonomy" id="249248"/>
    <lineage>
        <taxon>Eukaryota</taxon>
        <taxon>Metazoa</taxon>
        <taxon>Spiralia</taxon>
        <taxon>Gnathifera</taxon>
        <taxon>Rotifera</taxon>
        <taxon>Eurotatoria</taxon>
        <taxon>Bdelloidea</taxon>
        <taxon>Adinetida</taxon>
        <taxon>Adinetidae</taxon>
        <taxon>Adineta</taxon>
    </lineage>
</organism>
<evidence type="ECO:0000256" key="10">
    <source>
        <dbReference type="ARBA" id="ARBA00022927"/>
    </source>
</evidence>
<evidence type="ECO:0000256" key="2">
    <source>
        <dbReference type="ARBA" id="ARBA00004358"/>
    </source>
</evidence>
<keyword evidence="15 18" id="KW-0472">Membrane</keyword>
<comment type="similarity">
    <text evidence="5">Belongs to the ATG27 family.</text>
</comment>
<dbReference type="Proteomes" id="UP000663828">
    <property type="component" value="Unassembled WGS sequence"/>
</dbReference>
<gene>
    <name evidence="22" type="ORF">EDS130_LOCUS36479</name>
    <name evidence="21" type="ORF">XAT740_LOCUS20595</name>
</gene>
<reference evidence="22" key="1">
    <citation type="submission" date="2021-02" db="EMBL/GenBank/DDBJ databases">
        <authorList>
            <person name="Nowell W R."/>
        </authorList>
    </citation>
    <scope>NUCLEOTIDE SEQUENCE</scope>
</reference>
<evidence type="ECO:0000256" key="6">
    <source>
        <dbReference type="ARBA" id="ARBA00013776"/>
    </source>
</evidence>
<keyword evidence="14" id="KW-0496">Mitochondrion</keyword>
<dbReference type="Gene3D" id="2.70.130.10">
    <property type="entry name" value="Mannose-6-phosphate receptor binding domain"/>
    <property type="match status" value="1"/>
</dbReference>
<keyword evidence="13" id="KW-0333">Golgi apparatus</keyword>
<keyword evidence="23" id="KW-1185">Reference proteome</keyword>
<feature type="transmembrane region" description="Helical" evidence="18">
    <location>
        <begin position="215"/>
        <end position="236"/>
    </location>
</feature>
<sequence length="253" mass="27337">MVVLSNIVIFMSFIQIIHSLDSCRQTFGKHKYDLNRLNHLALSGDDGEFRYVLTPCGLVPTDKCGKSGTPFGKGMMACQERIATSSFESAMGFLDGYGKTPNLEFVENSQGPGTGVLMTVRNALCNGRERLVKITFVCDESQKNPSTMVVVEGPTCQFAITVKAADACPVQGRISGGIIFIIVLLVVIIVYIIGGVSYNRFIKKQTGLGILPHPGFWLLVVGLFITGCKFCVNFILSCGRGTSAAPGSKYESV</sequence>
<evidence type="ECO:0000256" key="15">
    <source>
        <dbReference type="ARBA" id="ARBA00023136"/>
    </source>
</evidence>
<dbReference type="AlphaFoldDB" id="A0A815LII3"/>
<comment type="subcellular location">
    <subcellularLocation>
        <location evidence="2">Cytoplasmic vesicle membrane</location>
        <topology evidence="2">Single-pass type I membrane protein</topology>
    </subcellularLocation>
    <subcellularLocation>
        <location evidence="3">Golgi apparatus membrane</location>
    </subcellularLocation>
    <subcellularLocation>
        <location evidence="1">Mitochondrion membrane</location>
        <topology evidence="1">Single-pass membrane protein</topology>
    </subcellularLocation>
    <subcellularLocation>
        <location evidence="4">Preautophagosomal structure membrane</location>
        <topology evidence="4">Single-pass type I membrane protein</topology>
    </subcellularLocation>
</comment>
<dbReference type="InterPro" id="IPR044865">
    <property type="entry name" value="MRH_dom"/>
</dbReference>
<feature type="transmembrane region" description="Helical" evidence="18">
    <location>
        <begin position="174"/>
        <end position="194"/>
    </location>
</feature>
<evidence type="ECO:0000256" key="16">
    <source>
        <dbReference type="ARBA" id="ARBA00023157"/>
    </source>
</evidence>
<evidence type="ECO:0000313" key="22">
    <source>
        <dbReference type="EMBL" id="CAF1407676.1"/>
    </source>
</evidence>
<dbReference type="Proteomes" id="UP000663852">
    <property type="component" value="Unassembled WGS sequence"/>
</dbReference>
<keyword evidence="10" id="KW-0653">Protein transport</keyword>